<name>A0ABR2EPM1_9ROSI</name>
<protein>
    <submittedName>
        <fullName evidence="2">Uncharacterized protein</fullName>
    </submittedName>
</protein>
<feature type="compositionally biased region" description="Low complexity" evidence="1">
    <location>
        <begin position="1"/>
        <end position="16"/>
    </location>
</feature>
<proteinExistence type="predicted"/>
<evidence type="ECO:0000256" key="1">
    <source>
        <dbReference type="SAM" id="MobiDB-lite"/>
    </source>
</evidence>
<dbReference type="Proteomes" id="UP001472677">
    <property type="component" value="Unassembled WGS sequence"/>
</dbReference>
<dbReference type="EMBL" id="JBBPBM010000011">
    <property type="protein sequence ID" value="KAK8563358.1"/>
    <property type="molecule type" value="Genomic_DNA"/>
</dbReference>
<feature type="region of interest" description="Disordered" evidence="1">
    <location>
        <begin position="1"/>
        <end position="23"/>
    </location>
</feature>
<sequence>MEKWESSGNNSKGSNNFRSPMDRFSDGKVGVVVSKKQHVQKRENSSVKVYVGTVNRPSKVTVVDTRVEDMIKEEDIDFPTVAINMQNKDINSTSGVYVIADNGVAGAATAEKQVAVKSKVILLFSSHDNVNHVVVRVMDKTKANEGI</sequence>
<reference evidence="2 3" key="1">
    <citation type="journal article" date="2024" name="G3 (Bethesda)">
        <title>Genome assembly of Hibiscus sabdariffa L. provides insights into metabolisms of medicinal natural products.</title>
        <authorList>
            <person name="Kim T."/>
        </authorList>
    </citation>
    <scope>NUCLEOTIDE SEQUENCE [LARGE SCALE GENOMIC DNA]</scope>
    <source>
        <strain evidence="2">TK-2024</strain>
        <tissue evidence="2">Old leaves</tissue>
    </source>
</reference>
<organism evidence="2 3">
    <name type="scientific">Hibiscus sabdariffa</name>
    <name type="common">roselle</name>
    <dbReference type="NCBI Taxonomy" id="183260"/>
    <lineage>
        <taxon>Eukaryota</taxon>
        <taxon>Viridiplantae</taxon>
        <taxon>Streptophyta</taxon>
        <taxon>Embryophyta</taxon>
        <taxon>Tracheophyta</taxon>
        <taxon>Spermatophyta</taxon>
        <taxon>Magnoliopsida</taxon>
        <taxon>eudicotyledons</taxon>
        <taxon>Gunneridae</taxon>
        <taxon>Pentapetalae</taxon>
        <taxon>rosids</taxon>
        <taxon>malvids</taxon>
        <taxon>Malvales</taxon>
        <taxon>Malvaceae</taxon>
        <taxon>Malvoideae</taxon>
        <taxon>Hibiscus</taxon>
    </lineage>
</organism>
<evidence type="ECO:0000313" key="3">
    <source>
        <dbReference type="Proteomes" id="UP001472677"/>
    </source>
</evidence>
<gene>
    <name evidence="2" type="ORF">V6N12_035506</name>
</gene>
<accession>A0ABR2EPM1</accession>
<evidence type="ECO:0000313" key="2">
    <source>
        <dbReference type="EMBL" id="KAK8563358.1"/>
    </source>
</evidence>
<keyword evidence="3" id="KW-1185">Reference proteome</keyword>
<comment type="caution">
    <text evidence="2">The sequence shown here is derived from an EMBL/GenBank/DDBJ whole genome shotgun (WGS) entry which is preliminary data.</text>
</comment>